<dbReference type="EMBL" id="JAUUTY010000002">
    <property type="protein sequence ID" value="KAK1680727.1"/>
    <property type="molecule type" value="Genomic_DNA"/>
</dbReference>
<keyword evidence="3" id="KW-1185">Reference proteome</keyword>
<evidence type="ECO:0000313" key="3">
    <source>
        <dbReference type="Proteomes" id="UP001231189"/>
    </source>
</evidence>
<dbReference type="Pfam" id="PF13966">
    <property type="entry name" value="zf-RVT"/>
    <property type="match status" value="1"/>
</dbReference>
<dbReference type="PANTHER" id="PTHR47150:SF5">
    <property type="entry name" value="OS07G0546750 PROTEIN"/>
    <property type="match status" value="1"/>
</dbReference>
<accession>A0AAD8TF55</accession>
<dbReference type="AlphaFoldDB" id="A0AAD8TF55"/>
<evidence type="ECO:0000313" key="2">
    <source>
        <dbReference type="EMBL" id="KAK1680727.1"/>
    </source>
</evidence>
<proteinExistence type="predicted"/>
<evidence type="ECO:0000259" key="1">
    <source>
        <dbReference type="Pfam" id="PF13966"/>
    </source>
</evidence>
<dbReference type="InterPro" id="IPR026960">
    <property type="entry name" value="RVT-Znf"/>
</dbReference>
<organism evidence="2 3">
    <name type="scientific">Lolium multiflorum</name>
    <name type="common">Italian ryegrass</name>
    <name type="synonym">Lolium perenne subsp. multiflorum</name>
    <dbReference type="NCBI Taxonomy" id="4521"/>
    <lineage>
        <taxon>Eukaryota</taxon>
        <taxon>Viridiplantae</taxon>
        <taxon>Streptophyta</taxon>
        <taxon>Embryophyta</taxon>
        <taxon>Tracheophyta</taxon>
        <taxon>Spermatophyta</taxon>
        <taxon>Magnoliopsida</taxon>
        <taxon>Liliopsida</taxon>
        <taxon>Poales</taxon>
        <taxon>Poaceae</taxon>
        <taxon>BOP clade</taxon>
        <taxon>Pooideae</taxon>
        <taxon>Poodae</taxon>
        <taxon>Poeae</taxon>
        <taxon>Poeae Chloroplast Group 2 (Poeae type)</taxon>
        <taxon>Loliodinae</taxon>
        <taxon>Loliinae</taxon>
        <taxon>Lolium</taxon>
    </lineage>
</organism>
<reference evidence="2" key="1">
    <citation type="submission" date="2023-07" db="EMBL/GenBank/DDBJ databases">
        <title>A chromosome-level genome assembly of Lolium multiflorum.</title>
        <authorList>
            <person name="Chen Y."/>
            <person name="Copetti D."/>
            <person name="Kolliker R."/>
            <person name="Studer B."/>
        </authorList>
    </citation>
    <scope>NUCLEOTIDE SEQUENCE</scope>
    <source>
        <strain evidence="2">02402/16</strain>
        <tissue evidence="2">Leaf</tissue>
    </source>
</reference>
<comment type="caution">
    <text evidence="2">The sequence shown here is derived from an EMBL/GenBank/DDBJ whole genome shotgun (WGS) entry which is preliminary data.</text>
</comment>
<sequence>MDSDEEEEEQMFVELFEEEMAAAAQDEEHMLILACLSGLYAESAIGRRGGSAPGRRKCKPRQRMEGYCMLYADYFTDDPLQGAVLPKEVEFVKEQEGCRKDIERALGVLQQRFAVVRFPGLTWSKDKMSEIWRSRAPYSCKFFAWLVSRNRCWTADRLQRRGLPAPASCPLCNQEPETIQHLLLGCVVAREVWTWALSRWGKLGWLPAADEDLVSWWTSRPGQGASQRDLWTSLILVFWSIWTHRNDVVFNSATPAVLAIKTKIREEYGRWRLAGLFRSDSFGFPEPVELWWQLGE</sequence>
<name>A0AAD8TF55_LOLMU</name>
<gene>
    <name evidence="2" type="ORF">QYE76_041575</name>
</gene>
<feature type="domain" description="Reverse transcriptase zinc-binding" evidence="1">
    <location>
        <begin position="126"/>
        <end position="193"/>
    </location>
</feature>
<protein>
    <recommendedName>
        <fullName evidence="1">Reverse transcriptase zinc-binding domain-containing protein</fullName>
    </recommendedName>
</protein>
<dbReference type="PANTHER" id="PTHR47150">
    <property type="entry name" value="OS12G0169200 PROTEIN"/>
    <property type="match status" value="1"/>
</dbReference>
<dbReference type="Proteomes" id="UP001231189">
    <property type="component" value="Unassembled WGS sequence"/>
</dbReference>